<organism evidence="7 8">
    <name type="scientific">Kibdelosporangium persicum</name>
    <dbReference type="NCBI Taxonomy" id="2698649"/>
    <lineage>
        <taxon>Bacteria</taxon>
        <taxon>Bacillati</taxon>
        <taxon>Actinomycetota</taxon>
        <taxon>Actinomycetes</taxon>
        <taxon>Pseudonocardiales</taxon>
        <taxon>Pseudonocardiaceae</taxon>
        <taxon>Kibdelosporangium</taxon>
    </lineage>
</organism>
<dbReference type="Gene3D" id="1.10.10.10">
    <property type="entry name" value="Winged helix-like DNA-binding domain superfamily/Winged helix DNA-binding domain"/>
    <property type="match status" value="1"/>
</dbReference>
<dbReference type="InterPro" id="IPR004839">
    <property type="entry name" value="Aminotransferase_I/II_large"/>
</dbReference>
<dbReference type="Proteomes" id="UP000763557">
    <property type="component" value="Unassembled WGS sequence"/>
</dbReference>
<dbReference type="InterPro" id="IPR015421">
    <property type="entry name" value="PyrdxlP-dep_Trfase_major"/>
</dbReference>
<proteinExistence type="inferred from homology"/>
<dbReference type="InterPro" id="IPR015424">
    <property type="entry name" value="PyrdxlP-dep_Trfase"/>
</dbReference>
<dbReference type="SUPFAM" id="SSF46785">
    <property type="entry name" value="Winged helix' DNA-binding domain"/>
    <property type="match status" value="1"/>
</dbReference>
<evidence type="ECO:0000256" key="1">
    <source>
        <dbReference type="ARBA" id="ARBA00005384"/>
    </source>
</evidence>
<accession>A0ABX2EY24</accession>
<protein>
    <submittedName>
        <fullName evidence="7">HTH-type transcriptional regulatory protein GabR</fullName>
    </submittedName>
</protein>
<evidence type="ECO:0000256" key="3">
    <source>
        <dbReference type="ARBA" id="ARBA00023015"/>
    </source>
</evidence>
<feature type="domain" description="HTH gntR-type" evidence="6">
    <location>
        <begin position="36"/>
        <end position="104"/>
    </location>
</feature>
<dbReference type="PANTHER" id="PTHR46577:SF1">
    <property type="entry name" value="HTH-TYPE TRANSCRIPTIONAL REGULATORY PROTEIN GABR"/>
    <property type="match status" value="1"/>
</dbReference>
<dbReference type="SUPFAM" id="SSF53383">
    <property type="entry name" value="PLP-dependent transferases"/>
    <property type="match status" value="1"/>
</dbReference>
<dbReference type="PROSITE" id="PS50949">
    <property type="entry name" value="HTH_GNTR"/>
    <property type="match status" value="1"/>
</dbReference>
<dbReference type="InterPro" id="IPR036390">
    <property type="entry name" value="WH_DNA-bd_sf"/>
</dbReference>
<dbReference type="Gene3D" id="3.40.640.10">
    <property type="entry name" value="Type I PLP-dependent aspartate aminotransferase-like (Major domain)"/>
    <property type="match status" value="1"/>
</dbReference>
<gene>
    <name evidence="7" type="ORF">GC106_10900</name>
</gene>
<dbReference type="EMBL" id="JAAATY010000002">
    <property type="protein sequence ID" value="NRN63888.1"/>
    <property type="molecule type" value="Genomic_DNA"/>
</dbReference>
<dbReference type="InterPro" id="IPR036388">
    <property type="entry name" value="WH-like_DNA-bd_sf"/>
</dbReference>
<sequence>MPPTLEAIGLPLQSTCVTGSQTNLSWDVLLDMSGPGAQHEQLARALRNAIRDGVLRKGATLPPSRKLAGDLQCSRWVVTQAYAQLVAEGYLEARAGSATRVHCWADEVWKPVAPRATPPPPRYDLAPGLPDLRAFPRRRWADAVRDALVTAPHTDLGVPVAGGHPRLRTVLAEYLRRTRGAVTSDVLICSGVCQGVTLVGRALHAAGITRIAVEEPGWTRVWRAAEDAGLEVVPVRVDSSGLCVDRIPAGVRAVIVTPAHQFPSGVVLTPERRAALLTWARDVDGVILEDDYDAEFRYDRKPVGTVQGMDPRRVVLLGSVSKTLSPALGIGWCVVPPQWTVPTAAPSVVDQLALATFVEKGWYHRYLRAARLRYRARRDALLDALGPLDVSGAAAGLHLLLHLDRPADEVVRRAASQGLKLVSLDAYRRTPGDPALVLGYGNLADSSVADAVAVLKDSIGRSGSGRSR</sequence>
<keyword evidence="2" id="KW-0663">Pyridoxal phosphate</keyword>
<dbReference type="InterPro" id="IPR051446">
    <property type="entry name" value="HTH_trans_reg/aminotransferase"/>
</dbReference>
<dbReference type="SMART" id="SM00345">
    <property type="entry name" value="HTH_GNTR"/>
    <property type="match status" value="1"/>
</dbReference>
<evidence type="ECO:0000256" key="4">
    <source>
        <dbReference type="ARBA" id="ARBA00023125"/>
    </source>
</evidence>
<evidence type="ECO:0000256" key="5">
    <source>
        <dbReference type="ARBA" id="ARBA00023163"/>
    </source>
</evidence>
<dbReference type="CDD" id="cd00609">
    <property type="entry name" value="AAT_like"/>
    <property type="match status" value="1"/>
</dbReference>
<reference evidence="7 8" key="1">
    <citation type="submission" date="2020-01" db="EMBL/GenBank/DDBJ databases">
        <title>Kibdelosporangium persica a novel Actinomycetes from a hot desert in Iran.</title>
        <authorList>
            <person name="Safaei N."/>
            <person name="Zaburannyi N."/>
            <person name="Mueller R."/>
            <person name="Wink J."/>
        </authorList>
    </citation>
    <scope>NUCLEOTIDE SEQUENCE [LARGE SCALE GENOMIC DNA]</scope>
    <source>
        <strain evidence="7 8">4NS15</strain>
    </source>
</reference>
<dbReference type="InterPro" id="IPR000524">
    <property type="entry name" value="Tscrpt_reg_HTH_GntR"/>
</dbReference>
<dbReference type="Pfam" id="PF00155">
    <property type="entry name" value="Aminotran_1_2"/>
    <property type="match status" value="1"/>
</dbReference>
<evidence type="ECO:0000313" key="7">
    <source>
        <dbReference type="EMBL" id="NRN63888.1"/>
    </source>
</evidence>
<keyword evidence="8" id="KW-1185">Reference proteome</keyword>
<evidence type="ECO:0000259" key="6">
    <source>
        <dbReference type="PROSITE" id="PS50949"/>
    </source>
</evidence>
<comment type="caution">
    <text evidence="7">The sequence shown here is derived from an EMBL/GenBank/DDBJ whole genome shotgun (WGS) entry which is preliminary data.</text>
</comment>
<dbReference type="CDD" id="cd07377">
    <property type="entry name" value="WHTH_GntR"/>
    <property type="match status" value="1"/>
</dbReference>
<comment type="similarity">
    <text evidence="1">In the C-terminal section; belongs to the class-I pyridoxal-phosphate-dependent aminotransferase family.</text>
</comment>
<name>A0ABX2EY24_9PSEU</name>
<evidence type="ECO:0000313" key="8">
    <source>
        <dbReference type="Proteomes" id="UP000763557"/>
    </source>
</evidence>
<keyword evidence="3" id="KW-0805">Transcription regulation</keyword>
<evidence type="ECO:0000256" key="2">
    <source>
        <dbReference type="ARBA" id="ARBA00022898"/>
    </source>
</evidence>
<keyword evidence="5" id="KW-0804">Transcription</keyword>
<keyword evidence="4" id="KW-0238">DNA-binding</keyword>
<dbReference type="PANTHER" id="PTHR46577">
    <property type="entry name" value="HTH-TYPE TRANSCRIPTIONAL REGULATORY PROTEIN GABR"/>
    <property type="match status" value="1"/>
</dbReference>
<dbReference type="Pfam" id="PF00392">
    <property type="entry name" value="GntR"/>
    <property type="match status" value="1"/>
</dbReference>